<dbReference type="OrthoDB" id="2410195at2759"/>
<comment type="caution">
    <text evidence="6">The sequence shown here is derived from an EMBL/GenBank/DDBJ whole genome shotgun (WGS) entry which is preliminary data.</text>
</comment>
<evidence type="ECO:0000313" key="7">
    <source>
        <dbReference type="Proteomes" id="UP000217199"/>
    </source>
</evidence>
<keyword evidence="2" id="KW-0808">Transferase</keyword>
<evidence type="ECO:0000313" key="6">
    <source>
        <dbReference type="EMBL" id="PAV18064.1"/>
    </source>
</evidence>
<reference evidence="6 7" key="1">
    <citation type="journal article" date="2017" name="Mol. Ecol.">
        <title>Comparative and population genomic landscape of Phellinus noxius: A hypervariable fungus causing root rot in trees.</title>
        <authorList>
            <person name="Chung C.L."/>
            <person name="Lee T.J."/>
            <person name="Akiba M."/>
            <person name="Lee H.H."/>
            <person name="Kuo T.H."/>
            <person name="Liu D."/>
            <person name="Ke H.M."/>
            <person name="Yokoi T."/>
            <person name="Roa M.B."/>
            <person name="Lu M.J."/>
            <person name="Chang Y.Y."/>
            <person name="Ann P.J."/>
            <person name="Tsai J.N."/>
            <person name="Chen C.Y."/>
            <person name="Tzean S.S."/>
            <person name="Ota Y."/>
            <person name="Hattori T."/>
            <person name="Sahashi N."/>
            <person name="Liou R.F."/>
            <person name="Kikuchi T."/>
            <person name="Tsai I.J."/>
        </authorList>
    </citation>
    <scope>NUCLEOTIDE SEQUENCE [LARGE SCALE GENOMIC DNA]</scope>
    <source>
        <strain evidence="6 7">FFPRI411160</strain>
    </source>
</reference>
<evidence type="ECO:0000256" key="4">
    <source>
        <dbReference type="SAM" id="MobiDB-lite"/>
    </source>
</evidence>
<dbReference type="InterPro" id="IPR016461">
    <property type="entry name" value="COMT-like"/>
</dbReference>
<evidence type="ECO:0000256" key="2">
    <source>
        <dbReference type="ARBA" id="ARBA00022679"/>
    </source>
</evidence>
<accession>A0A286UEZ7</accession>
<dbReference type="AlphaFoldDB" id="A0A286UEZ7"/>
<evidence type="ECO:0000256" key="1">
    <source>
        <dbReference type="ARBA" id="ARBA00022603"/>
    </source>
</evidence>
<dbReference type="Pfam" id="PF00891">
    <property type="entry name" value="Methyltransf_2"/>
    <property type="match status" value="1"/>
</dbReference>
<dbReference type="Gene3D" id="3.40.50.150">
    <property type="entry name" value="Vaccinia Virus protein VP39"/>
    <property type="match status" value="1"/>
</dbReference>
<feature type="compositionally biased region" description="Basic and acidic residues" evidence="4">
    <location>
        <begin position="776"/>
        <end position="789"/>
    </location>
</feature>
<dbReference type="InterPro" id="IPR029063">
    <property type="entry name" value="SAM-dependent_MTases_sf"/>
</dbReference>
<feature type="compositionally biased region" description="Basic and acidic residues" evidence="4">
    <location>
        <begin position="88"/>
        <end position="99"/>
    </location>
</feature>
<gene>
    <name evidence="6" type="ORF">PNOK_0655000</name>
</gene>
<sequence length="821" mass="90944">MPLQDELTEGYTLRCVSARRDRIIEKGGNENNDQVFASSKVDRLGEDYMDLPQARRLADMICSAVSKLEASSPEEQIASRNLCAKTEQRDTRGLRDSRYQHPPGYKSADTHAHEGITEERSAVLTIMAASAQLATLVRTPSQAVMELATGFNISAALRVVVEVHIPEVLRFFSELYQSLYSARKDFGCRHGLGLGLGTENHKESREYSYSEEEEGIPITWISILCNVDEDKLARIMRLLATHHVFVECFPGGRFRHNRLSSALDSGAPLQCILPNFEARVHMFEEIFGIHLILGNKYEVNDEKGKEETEEEKRWRAKYSMPTSGAALAALVGITCDESMMNATALTESLIESLPPAFKSPSHEKSLLIKSTTAFIRSQSDFSLMQEVQGDSSHPLRAAFSRARVHQGCATRTMFDWLNEKRNAKRLVRFGCAMKAMGEIGQGEDIKETVSEETGGTKDFEGGFDWASLPAGGLVVDVGGGVGTASLPLIHVKTKTKDGDLQGLRLVIQDVEAVIANAPQFWARSGGDPEKAVKVGRVTFEVQDFFEAQPRRYLEYHKEEKPAAFLLRMICHNWPDAQCIKILRNLRNAASYIGEDKVKAKKDKHMNTSTKLVLIDNIILPACRSKENVMEAPEPLLANWGMANGLSYKLDTQMLSNHNAGERTLAQFTDLLARGGWKVIEVHSAGGGSKDPSCWMRQIIAEPASLPSDPAKGIDIVLNELGPKIDASTERSPTLVESPRELLLEREIGIKGDRLSIGKKRGEIYKHREKGGGNPQKMEDESQGNRDSGDVNRNATKSGVSLKKKASRVLRSIARVSGSRKH</sequence>
<name>A0A286UEZ7_9AGAM</name>
<dbReference type="Proteomes" id="UP000217199">
    <property type="component" value="Unassembled WGS sequence"/>
</dbReference>
<dbReference type="PANTHER" id="PTHR43712:SF2">
    <property type="entry name" value="O-METHYLTRANSFERASE CICE"/>
    <property type="match status" value="1"/>
</dbReference>
<dbReference type="PANTHER" id="PTHR43712">
    <property type="entry name" value="PUTATIVE (AFU_ORTHOLOGUE AFUA_4G14580)-RELATED"/>
    <property type="match status" value="1"/>
</dbReference>
<keyword evidence="3" id="KW-0949">S-adenosyl-L-methionine</keyword>
<proteinExistence type="predicted"/>
<dbReference type="InParanoid" id="A0A286UEZ7"/>
<evidence type="ECO:0000259" key="5">
    <source>
        <dbReference type="Pfam" id="PF00891"/>
    </source>
</evidence>
<dbReference type="GO" id="GO:0008171">
    <property type="term" value="F:O-methyltransferase activity"/>
    <property type="evidence" value="ECO:0007669"/>
    <property type="project" value="InterPro"/>
</dbReference>
<feature type="region of interest" description="Disordered" evidence="4">
    <location>
        <begin position="760"/>
        <end position="805"/>
    </location>
</feature>
<feature type="domain" description="O-methyltransferase C-terminal" evidence="5">
    <location>
        <begin position="473"/>
        <end position="593"/>
    </location>
</feature>
<keyword evidence="7" id="KW-1185">Reference proteome</keyword>
<dbReference type="EMBL" id="NBII01000006">
    <property type="protein sequence ID" value="PAV18064.1"/>
    <property type="molecule type" value="Genomic_DNA"/>
</dbReference>
<feature type="region of interest" description="Disordered" evidence="4">
    <location>
        <begin position="88"/>
        <end position="112"/>
    </location>
</feature>
<dbReference type="GO" id="GO:0032259">
    <property type="term" value="P:methylation"/>
    <property type="evidence" value="ECO:0007669"/>
    <property type="project" value="UniProtKB-KW"/>
</dbReference>
<dbReference type="PROSITE" id="PS51683">
    <property type="entry name" value="SAM_OMT_II"/>
    <property type="match status" value="1"/>
</dbReference>
<dbReference type="SUPFAM" id="SSF53335">
    <property type="entry name" value="S-adenosyl-L-methionine-dependent methyltransferases"/>
    <property type="match status" value="1"/>
</dbReference>
<dbReference type="Gene3D" id="1.10.10.10">
    <property type="entry name" value="Winged helix-like DNA-binding domain superfamily/Winged helix DNA-binding domain"/>
    <property type="match status" value="1"/>
</dbReference>
<organism evidence="6 7">
    <name type="scientific">Pyrrhoderma noxium</name>
    <dbReference type="NCBI Taxonomy" id="2282107"/>
    <lineage>
        <taxon>Eukaryota</taxon>
        <taxon>Fungi</taxon>
        <taxon>Dikarya</taxon>
        <taxon>Basidiomycota</taxon>
        <taxon>Agaricomycotina</taxon>
        <taxon>Agaricomycetes</taxon>
        <taxon>Hymenochaetales</taxon>
        <taxon>Hymenochaetaceae</taxon>
        <taxon>Pyrrhoderma</taxon>
    </lineage>
</organism>
<protein>
    <submittedName>
        <fullName evidence="6">S-adenosyl-L-methionine-dependent methyltransferase</fullName>
    </submittedName>
</protein>
<keyword evidence="1 6" id="KW-0489">Methyltransferase</keyword>
<dbReference type="InterPro" id="IPR001077">
    <property type="entry name" value="COMT_C"/>
</dbReference>
<evidence type="ECO:0000256" key="3">
    <source>
        <dbReference type="ARBA" id="ARBA00022691"/>
    </source>
</evidence>
<dbReference type="InterPro" id="IPR036388">
    <property type="entry name" value="WH-like_DNA-bd_sf"/>
</dbReference>